<dbReference type="EMBL" id="FJOG01000097">
    <property type="protein sequence ID" value="CZR70127.1"/>
    <property type="molecule type" value="Genomic_DNA"/>
</dbReference>
<evidence type="ECO:0000313" key="4">
    <source>
        <dbReference type="EMBL" id="CZR70127.1"/>
    </source>
</evidence>
<sequence length="264" mass="29352">MYSFSGGILNQDRASLCHHQLRNGGIVDKAQHLANTDRRTYHFPPGLDGIKKVEYNDHHGLVDAMKGQEALIIALPAMADPGAQNKLIDAAVEAGVRYIMPNECGQNHSNESLCKETIIGLNVLAIREYIERVGQGKTHGISFTSGFWYEHSLVGSELRYGFNLDKKTLVLFDDGHIKICTTTWKQSGDAIAKLFALKIHPDNDNDTCLTLSQFEDEAVLVNSFTVSQCDVFQSVLRVIGDKESGWTITHENSQERYQGAVKLM</sequence>
<name>A0A1L7XYM7_9HELO</name>
<dbReference type="PANTHER" id="PTHR47706">
    <property type="entry name" value="NMRA-LIKE FAMILY PROTEIN"/>
    <property type="match status" value="1"/>
</dbReference>
<dbReference type="AlphaFoldDB" id="A0A1L7XYM7"/>
<evidence type="ECO:0000256" key="1">
    <source>
        <dbReference type="ARBA" id="ARBA00022857"/>
    </source>
</evidence>
<proteinExistence type="predicted"/>
<dbReference type="InterPro" id="IPR008030">
    <property type="entry name" value="NmrA-like"/>
</dbReference>
<reference evidence="4 5" key="1">
    <citation type="submission" date="2016-03" db="EMBL/GenBank/DDBJ databases">
        <authorList>
            <person name="Ploux O."/>
        </authorList>
    </citation>
    <scope>NUCLEOTIDE SEQUENCE [LARGE SCALE GENOMIC DNA]</scope>
    <source>
        <strain evidence="4 5">UAMH 11012</strain>
    </source>
</reference>
<dbReference type="PANTHER" id="PTHR47706:SF7">
    <property type="entry name" value="CIPA-LIKE, PUTATIVE (AFU_ORTHOLOGUE AFUA_1G01630)-RELATED"/>
    <property type="match status" value="1"/>
</dbReference>
<gene>
    <name evidence="4" type="ORF">PAC_20028</name>
</gene>
<dbReference type="Gene3D" id="3.40.50.720">
    <property type="entry name" value="NAD(P)-binding Rossmann-like Domain"/>
    <property type="match status" value="1"/>
</dbReference>
<dbReference type="Proteomes" id="UP000184330">
    <property type="component" value="Unassembled WGS sequence"/>
</dbReference>
<accession>A0A1L7XYM7</accession>
<keyword evidence="5" id="KW-1185">Reference proteome</keyword>
<dbReference type="GO" id="GO:0016491">
    <property type="term" value="F:oxidoreductase activity"/>
    <property type="evidence" value="ECO:0007669"/>
    <property type="project" value="UniProtKB-KW"/>
</dbReference>
<dbReference type="STRING" id="576137.A0A1L7XYM7"/>
<dbReference type="InterPro" id="IPR051609">
    <property type="entry name" value="NmrA/Isoflavone_reductase-like"/>
</dbReference>
<evidence type="ECO:0000313" key="5">
    <source>
        <dbReference type="Proteomes" id="UP000184330"/>
    </source>
</evidence>
<dbReference type="Pfam" id="PF05368">
    <property type="entry name" value="NmrA"/>
    <property type="match status" value="1"/>
</dbReference>
<evidence type="ECO:0000259" key="3">
    <source>
        <dbReference type="Pfam" id="PF05368"/>
    </source>
</evidence>
<feature type="domain" description="NmrA-like" evidence="3">
    <location>
        <begin position="52"/>
        <end position="150"/>
    </location>
</feature>
<dbReference type="OrthoDB" id="419598at2759"/>
<protein>
    <recommendedName>
        <fullName evidence="3">NmrA-like domain-containing protein</fullName>
    </recommendedName>
</protein>
<keyword evidence="2" id="KW-0560">Oxidoreductase</keyword>
<organism evidence="4 5">
    <name type="scientific">Phialocephala subalpina</name>
    <dbReference type="NCBI Taxonomy" id="576137"/>
    <lineage>
        <taxon>Eukaryota</taxon>
        <taxon>Fungi</taxon>
        <taxon>Dikarya</taxon>
        <taxon>Ascomycota</taxon>
        <taxon>Pezizomycotina</taxon>
        <taxon>Leotiomycetes</taxon>
        <taxon>Helotiales</taxon>
        <taxon>Mollisiaceae</taxon>
        <taxon>Phialocephala</taxon>
        <taxon>Phialocephala fortinii species complex</taxon>
    </lineage>
</organism>
<evidence type="ECO:0000256" key="2">
    <source>
        <dbReference type="ARBA" id="ARBA00023002"/>
    </source>
</evidence>
<keyword evidence="1" id="KW-0521">NADP</keyword>